<gene>
    <name evidence="1" type="ORF">HII17_16220</name>
</gene>
<name>A0A7Y0LEL8_9GAMM</name>
<evidence type="ECO:0000313" key="2">
    <source>
        <dbReference type="Proteomes" id="UP000568664"/>
    </source>
</evidence>
<organism evidence="1 2">
    <name type="scientific">Thalassotalea algicola</name>
    <dbReference type="NCBI Taxonomy" id="2716224"/>
    <lineage>
        <taxon>Bacteria</taxon>
        <taxon>Pseudomonadati</taxon>
        <taxon>Pseudomonadota</taxon>
        <taxon>Gammaproteobacteria</taxon>
        <taxon>Alteromonadales</taxon>
        <taxon>Colwelliaceae</taxon>
        <taxon>Thalassotalea</taxon>
    </lineage>
</organism>
<proteinExistence type="predicted"/>
<keyword evidence="2" id="KW-1185">Reference proteome</keyword>
<dbReference type="AlphaFoldDB" id="A0A7Y0LEL8"/>
<dbReference type="RefSeq" id="WP_169076421.1">
    <property type="nucleotide sequence ID" value="NZ_JABBXH010000006.1"/>
</dbReference>
<evidence type="ECO:0000313" key="1">
    <source>
        <dbReference type="EMBL" id="NMP33105.1"/>
    </source>
</evidence>
<dbReference type="EMBL" id="JABBXH010000006">
    <property type="protein sequence ID" value="NMP33105.1"/>
    <property type="molecule type" value="Genomic_DNA"/>
</dbReference>
<dbReference type="Proteomes" id="UP000568664">
    <property type="component" value="Unassembled WGS sequence"/>
</dbReference>
<sequence>MSRHKKIAFFVAPFLALGGYILSDMYMEYKANEKRVFELVPEGHCDIIHEKCVLKSGDFKINVYDKNGITSINSTFPLDEVVIFLVDSAKEIQSYPMGMKDSPYYWHRETPLRSRIAEKGQKQKLRVIATIKGGKYISEFYSQTVK</sequence>
<accession>A0A7Y0LEL8</accession>
<protein>
    <submittedName>
        <fullName evidence="1">Uncharacterized protein</fullName>
    </submittedName>
</protein>
<reference evidence="1 2" key="1">
    <citation type="submission" date="2020-04" db="EMBL/GenBank/DDBJ databases">
        <title>Thalassotalea sp. M1531, isolated from the surface of marine red alga.</title>
        <authorList>
            <person name="Pang L."/>
            <person name="Lu D.-C."/>
        </authorList>
    </citation>
    <scope>NUCLEOTIDE SEQUENCE [LARGE SCALE GENOMIC DNA]</scope>
    <source>
        <strain evidence="1 2">M1531</strain>
    </source>
</reference>
<comment type="caution">
    <text evidence="1">The sequence shown here is derived from an EMBL/GenBank/DDBJ whole genome shotgun (WGS) entry which is preliminary data.</text>
</comment>